<dbReference type="EMBL" id="CM003099">
    <property type="protein sequence ID" value="KUI66098.1"/>
    <property type="molecule type" value="Genomic_DNA"/>
</dbReference>
<gene>
    <name evidence="1" type="ORF">VM1G_11437</name>
</gene>
<organism evidence="1 2">
    <name type="scientific">Cytospora mali</name>
    <name type="common">Apple Valsa canker fungus</name>
    <name type="synonym">Valsa mali</name>
    <dbReference type="NCBI Taxonomy" id="578113"/>
    <lineage>
        <taxon>Eukaryota</taxon>
        <taxon>Fungi</taxon>
        <taxon>Dikarya</taxon>
        <taxon>Ascomycota</taxon>
        <taxon>Pezizomycotina</taxon>
        <taxon>Sordariomycetes</taxon>
        <taxon>Sordariomycetidae</taxon>
        <taxon>Diaporthales</taxon>
        <taxon>Cytosporaceae</taxon>
        <taxon>Cytospora</taxon>
    </lineage>
</organism>
<proteinExistence type="predicted"/>
<accession>A0A194VQ66</accession>
<evidence type="ECO:0000313" key="2">
    <source>
        <dbReference type="Proteomes" id="UP000078559"/>
    </source>
</evidence>
<keyword evidence="2" id="KW-1185">Reference proteome</keyword>
<dbReference type="Proteomes" id="UP000078559">
    <property type="component" value="Chromosome 2"/>
</dbReference>
<evidence type="ECO:0000313" key="1">
    <source>
        <dbReference type="EMBL" id="KUI66098.1"/>
    </source>
</evidence>
<reference evidence="1" key="1">
    <citation type="submission" date="2014-12" db="EMBL/GenBank/DDBJ databases">
        <title>Genome Sequence of Valsa Canker Pathogens Uncovers a Specific Adaption of Colonization on Woody Bark.</title>
        <authorList>
            <person name="Yin Z."/>
            <person name="Liu H."/>
            <person name="Gao X."/>
            <person name="Li Z."/>
            <person name="Song N."/>
            <person name="Ke X."/>
            <person name="Dai Q."/>
            <person name="Wu Y."/>
            <person name="Sun Y."/>
            <person name="Xu J.-R."/>
            <person name="Kang Z.K."/>
            <person name="Wang L."/>
            <person name="Huang L."/>
        </authorList>
    </citation>
    <scope>NUCLEOTIDE SEQUENCE [LARGE SCALE GENOMIC DNA]</scope>
    <source>
        <strain evidence="1">03-8</strain>
    </source>
</reference>
<dbReference type="AlphaFoldDB" id="A0A194VQ66"/>
<name>A0A194VQ66_CYTMA</name>
<sequence length="111" mass="12044">MSISPMHHGQVFSRSMGVSNQALAIIGPAPIEDHGFVLQAIVEAVKAFPPGLNLDDLSMPKQSSALSTSSRWGTGRWNTAATFRFPSKNVDVKLVARDNNKWHVVFSEPGV</sequence>
<protein>
    <submittedName>
        <fullName evidence="1">Uncharacterized protein</fullName>
    </submittedName>
</protein>